<accession>A0A2G9WYY2</accession>
<comment type="function">
    <text evidence="1 14">Catalyzes the methylthiolation of N6-(dimethylallyl)adenosine (i(6)A), leading to the formation of 2-methylthio-N6-(dimethylallyl)adenosine (ms(2)i(6)A) at position 37 in tRNAs that read codons beginning with uridine.</text>
</comment>
<feature type="binding site" evidence="14">
    <location>
        <position position="200"/>
    </location>
    <ligand>
        <name>[4Fe-4S] cluster</name>
        <dbReference type="ChEBI" id="CHEBI:49883"/>
        <label>2</label>
        <note>4Fe-4S-S-AdoMet</note>
    </ligand>
</feature>
<dbReference type="PANTHER" id="PTHR43020">
    <property type="entry name" value="CDK5 REGULATORY SUBUNIT-ASSOCIATED PROTEIN 1"/>
    <property type="match status" value="1"/>
</dbReference>
<dbReference type="InterPro" id="IPR007197">
    <property type="entry name" value="rSAM"/>
</dbReference>
<keyword evidence="2 14" id="KW-0004">4Fe-4S</keyword>
<dbReference type="GO" id="GO:0035597">
    <property type="term" value="F:tRNA-2-methylthio-N(6)-dimethylallyladenosine(37) synthase activity"/>
    <property type="evidence" value="ECO:0007669"/>
    <property type="project" value="UniProtKB-EC"/>
</dbReference>
<dbReference type="HAMAP" id="MF_01864">
    <property type="entry name" value="tRNA_metthiotr_MiaB"/>
    <property type="match status" value="1"/>
</dbReference>
<feature type="domain" description="Radical SAM core" evidence="17">
    <location>
        <begin position="186"/>
        <end position="421"/>
    </location>
</feature>
<dbReference type="CDD" id="cd01335">
    <property type="entry name" value="Radical_SAM"/>
    <property type="match status" value="1"/>
</dbReference>
<evidence type="ECO:0000256" key="5">
    <source>
        <dbReference type="ARBA" id="ARBA00022691"/>
    </source>
</evidence>
<dbReference type="FunFam" id="3.80.30.20:FF:000001">
    <property type="entry name" value="tRNA-2-methylthio-N(6)-dimethylallyladenosine synthase 2"/>
    <property type="match status" value="1"/>
</dbReference>
<dbReference type="EC" id="2.8.4.3" evidence="10 14"/>
<keyword evidence="3 14" id="KW-0963">Cytoplasm</keyword>
<dbReference type="Pfam" id="PF04055">
    <property type="entry name" value="Radical_SAM"/>
    <property type="match status" value="1"/>
</dbReference>
<dbReference type="PROSITE" id="PS51449">
    <property type="entry name" value="MTTASE_N"/>
    <property type="match status" value="1"/>
</dbReference>
<evidence type="ECO:0000259" key="15">
    <source>
        <dbReference type="PROSITE" id="PS50926"/>
    </source>
</evidence>
<comment type="subcellular location">
    <subcellularLocation>
        <location evidence="14">Cytoplasm</location>
    </subcellularLocation>
</comment>
<keyword evidence="7 14" id="KW-0479">Metal-binding</keyword>
<comment type="catalytic activity">
    <reaction evidence="12">
        <text>2-thio-N(6)-dimethylallyladenosine(37) in tRNA + S-adenosyl-L-methionine = 2-methylsulfanyl-N(6)-dimethylallyladenosine(37) in tRNA + S-adenosyl-L-homocysteine + H(+)</text>
        <dbReference type="Rhea" id="RHEA:37063"/>
        <dbReference type="Rhea" id="RHEA-COMP:10376"/>
        <dbReference type="Rhea" id="RHEA-COMP:10377"/>
        <dbReference type="ChEBI" id="CHEBI:15378"/>
        <dbReference type="ChEBI" id="CHEBI:57856"/>
        <dbReference type="ChEBI" id="CHEBI:59789"/>
        <dbReference type="ChEBI" id="CHEBI:74416"/>
        <dbReference type="ChEBI" id="CHEBI:74417"/>
    </reaction>
    <physiologicalReaction direction="left-to-right" evidence="12">
        <dbReference type="Rhea" id="RHEA:37064"/>
    </physiologicalReaction>
</comment>
<dbReference type="NCBIfam" id="TIGR01574">
    <property type="entry name" value="miaB-methiolase"/>
    <property type="match status" value="1"/>
</dbReference>
<keyword evidence="6 14" id="KW-0819">tRNA processing</keyword>
<evidence type="ECO:0000313" key="18">
    <source>
        <dbReference type="EMBL" id="PIO99928.1"/>
    </source>
</evidence>
<feature type="binding site" evidence="14">
    <location>
        <position position="35"/>
    </location>
    <ligand>
        <name>[4Fe-4S] cluster</name>
        <dbReference type="ChEBI" id="CHEBI:49883"/>
        <label>1</label>
    </ligand>
</feature>
<dbReference type="SFLD" id="SFLDS00029">
    <property type="entry name" value="Radical_SAM"/>
    <property type="match status" value="1"/>
</dbReference>
<feature type="binding site" evidence="14">
    <location>
        <position position="207"/>
    </location>
    <ligand>
        <name>[4Fe-4S] cluster</name>
        <dbReference type="ChEBI" id="CHEBI:49883"/>
        <label>2</label>
        <note>4Fe-4S-S-AdoMet</note>
    </ligand>
</feature>
<evidence type="ECO:0000256" key="2">
    <source>
        <dbReference type="ARBA" id="ARBA00022485"/>
    </source>
</evidence>
<dbReference type="Gene3D" id="3.80.30.20">
    <property type="entry name" value="tm_1862 like domain"/>
    <property type="match status" value="1"/>
</dbReference>
<dbReference type="SUPFAM" id="SSF102114">
    <property type="entry name" value="Radical SAM enzymes"/>
    <property type="match status" value="1"/>
</dbReference>
<keyword evidence="5 14" id="KW-0949">S-adenosyl-L-methionine</keyword>
<comment type="similarity">
    <text evidence="14">Belongs to the methylthiotransferase family. MiaB subfamily.</text>
</comment>
<keyword evidence="9 14" id="KW-0411">Iron-sulfur</keyword>
<feature type="binding site" evidence="14">
    <location>
        <position position="109"/>
    </location>
    <ligand>
        <name>[4Fe-4S] cluster</name>
        <dbReference type="ChEBI" id="CHEBI:49883"/>
        <label>1</label>
    </ligand>
</feature>
<dbReference type="InterPro" id="IPR023404">
    <property type="entry name" value="rSAM_horseshoe"/>
</dbReference>
<dbReference type="NCBIfam" id="TIGR00089">
    <property type="entry name" value="MiaB/RimO family radical SAM methylthiotransferase"/>
    <property type="match status" value="1"/>
</dbReference>
<organism evidence="18 19">
    <name type="scientific">Pleomorphomonas carboxyditropha</name>
    <dbReference type="NCBI Taxonomy" id="2023338"/>
    <lineage>
        <taxon>Bacteria</taxon>
        <taxon>Pseudomonadati</taxon>
        <taxon>Pseudomonadota</taxon>
        <taxon>Alphaproteobacteria</taxon>
        <taxon>Hyphomicrobiales</taxon>
        <taxon>Pleomorphomonadaceae</taxon>
        <taxon>Pleomorphomonas</taxon>
    </lineage>
</organism>
<keyword evidence="8 14" id="KW-0408">Iron</keyword>
<evidence type="ECO:0000256" key="9">
    <source>
        <dbReference type="ARBA" id="ARBA00023014"/>
    </source>
</evidence>
<dbReference type="PROSITE" id="PS01278">
    <property type="entry name" value="MTTASE_RADICAL"/>
    <property type="match status" value="1"/>
</dbReference>
<evidence type="ECO:0000256" key="4">
    <source>
        <dbReference type="ARBA" id="ARBA00022679"/>
    </source>
</evidence>
<dbReference type="AlphaFoldDB" id="A0A2G9WYY2"/>
<evidence type="ECO:0000313" key="19">
    <source>
        <dbReference type="Proteomes" id="UP000231070"/>
    </source>
</evidence>
<protein>
    <recommendedName>
        <fullName evidence="10 14">tRNA-2-methylthio-N(6)-dimethylallyladenosine synthase</fullName>
        <ecNumber evidence="10 14">2.8.4.3</ecNumber>
    </recommendedName>
    <alternativeName>
        <fullName evidence="14">(Dimethylallyl)adenosine tRNA methylthiotransferase MiaB</fullName>
    </alternativeName>
    <alternativeName>
        <fullName evidence="14">tRNA-i(6)A37 methylthiotransferase</fullName>
    </alternativeName>
</protein>
<evidence type="ECO:0000256" key="13">
    <source>
        <dbReference type="ARBA" id="ARBA00052587"/>
    </source>
</evidence>
<keyword evidence="19" id="KW-1185">Reference proteome</keyword>
<evidence type="ECO:0000259" key="16">
    <source>
        <dbReference type="PROSITE" id="PS51449"/>
    </source>
</evidence>
<sequence length="492" mass="53331">MPLSLPGRFGLAVPHEGKRAAVTDKKSVFIKTYGCQMNVYDSDRMSDTLMPLGYATADSAENADLVILNTCHIREKAAEKVYSELGRLRVLKAARAAEGRETLVAVAGCVAQAEGEEIIARAPVVDMVFGPQTYHRLPELIERVRAGERPTATQGKAPARPKVVETEFPAEDKFDHLAAPSEKAVRSRGVTAFLTVQEGCDKFCTFCVVPYTRGSEASRPVEKIVEEAETLVAAGVREITLLGQNVNAYHGVDAGGRTVGLAGLLARLSELPRLARIRYTTSHPRDLDEALVAAHAGNSKLMPYLHLPVQSGSDRILQAMNRRHTAAEYVALIDRIRAARPDMAISGDFIVGFPGETEEDFAATMDIVRTVDYAACFSFKYSPRPGTPAAALADQVPEAVKSERLQRLQALLEEQQKVFAERLVGRTLPVLFDKPGRLPGQIVGRSPYLQPVAVMAPSSLIGEIAEVTIEATGGHSLIGRLEGEPMPARRSA</sequence>
<comment type="subunit">
    <text evidence="14">Monomer.</text>
</comment>
<evidence type="ECO:0000256" key="3">
    <source>
        <dbReference type="ARBA" id="ARBA00022490"/>
    </source>
</evidence>
<dbReference type="Pfam" id="PF01938">
    <property type="entry name" value="TRAM"/>
    <property type="match status" value="1"/>
</dbReference>
<dbReference type="PROSITE" id="PS51918">
    <property type="entry name" value="RADICAL_SAM"/>
    <property type="match status" value="1"/>
</dbReference>
<dbReference type="Proteomes" id="UP000231070">
    <property type="component" value="Unassembled WGS sequence"/>
</dbReference>
<dbReference type="SFLD" id="SFLDF00273">
    <property type="entry name" value="(dimethylallyl)adenosine_tRNA"/>
    <property type="match status" value="1"/>
</dbReference>
<feature type="binding site" evidence="14">
    <location>
        <position position="71"/>
    </location>
    <ligand>
        <name>[4Fe-4S] cluster</name>
        <dbReference type="ChEBI" id="CHEBI:49883"/>
        <label>1</label>
    </ligand>
</feature>
<dbReference type="PROSITE" id="PS50926">
    <property type="entry name" value="TRAM"/>
    <property type="match status" value="1"/>
</dbReference>
<evidence type="ECO:0000256" key="10">
    <source>
        <dbReference type="ARBA" id="ARBA00033765"/>
    </source>
</evidence>
<dbReference type="InterPro" id="IPR058240">
    <property type="entry name" value="rSAM_sf"/>
</dbReference>
<dbReference type="InterPro" id="IPR002792">
    <property type="entry name" value="TRAM_dom"/>
</dbReference>
<comment type="catalytic activity">
    <reaction evidence="11">
        <text>N(6)-dimethylallyladenosine(37) in tRNA + (sulfur carrier)-SH + AH2 + S-adenosyl-L-methionine = 2-thio-N(6)-dimethylallyladenosine(37) in tRNA + (sulfur carrier)-H + 5'-deoxyadenosine + L-methionine + A + H(+)</text>
        <dbReference type="Rhea" id="RHEA:36339"/>
        <dbReference type="Rhea" id="RHEA-COMP:10375"/>
        <dbReference type="Rhea" id="RHEA-COMP:10377"/>
        <dbReference type="Rhea" id="RHEA-COMP:14737"/>
        <dbReference type="Rhea" id="RHEA-COMP:14739"/>
        <dbReference type="ChEBI" id="CHEBI:13193"/>
        <dbReference type="ChEBI" id="CHEBI:15378"/>
        <dbReference type="ChEBI" id="CHEBI:17319"/>
        <dbReference type="ChEBI" id="CHEBI:17499"/>
        <dbReference type="ChEBI" id="CHEBI:29917"/>
        <dbReference type="ChEBI" id="CHEBI:57844"/>
        <dbReference type="ChEBI" id="CHEBI:59789"/>
        <dbReference type="ChEBI" id="CHEBI:64428"/>
        <dbReference type="ChEBI" id="CHEBI:74415"/>
        <dbReference type="ChEBI" id="CHEBI:74416"/>
    </reaction>
    <physiologicalReaction direction="left-to-right" evidence="11">
        <dbReference type="Rhea" id="RHEA:36340"/>
    </physiologicalReaction>
</comment>
<dbReference type="GO" id="GO:0046872">
    <property type="term" value="F:metal ion binding"/>
    <property type="evidence" value="ECO:0007669"/>
    <property type="project" value="UniProtKB-KW"/>
</dbReference>
<proteinExistence type="inferred from homology"/>
<dbReference type="GO" id="GO:0005829">
    <property type="term" value="C:cytosol"/>
    <property type="evidence" value="ECO:0007669"/>
    <property type="project" value="TreeGrafter"/>
</dbReference>
<comment type="catalytic activity">
    <reaction evidence="13">
        <text>N(6)-dimethylallyladenosine(37) in tRNA + (sulfur carrier)-SH + AH2 + 2 S-adenosyl-L-methionine = 2-methylsulfanyl-N(6)-dimethylallyladenosine(37) in tRNA + (sulfur carrier)-H + 5'-deoxyadenosine + L-methionine + A + S-adenosyl-L-homocysteine + 2 H(+)</text>
        <dbReference type="Rhea" id="RHEA:37067"/>
        <dbReference type="Rhea" id="RHEA-COMP:10375"/>
        <dbReference type="Rhea" id="RHEA-COMP:10376"/>
        <dbReference type="Rhea" id="RHEA-COMP:14737"/>
        <dbReference type="Rhea" id="RHEA-COMP:14739"/>
        <dbReference type="ChEBI" id="CHEBI:13193"/>
        <dbReference type="ChEBI" id="CHEBI:15378"/>
        <dbReference type="ChEBI" id="CHEBI:17319"/>
        <dbReference type="ChEBI" id="CHEBI:17499"/>
        <dbReference type="ChEBI" id="CHEBI:29917"/>
        <dbReference type="ChEBI" id="CHEBI:57844"/>
        <dbReference type="ChEBI" id="CHEBI:57856"/>
        <dbReference type="ChEBI" id="CHEBI:59789"/>
        <dbReference type="ChEBI" id="CHEBI:64428"/>
        <dbReference type="ChEBI" id="CHEBI:74415"/>
        <dbReference type="ChEBI" id="CHEBI:74417"/>
        <dbReference type="EC" id="2.8.4.3"/>
    </reaction>
    <physiologicalReaction direction="left-to-right" evidence="13">
        <dbReference type="Rhea" id="RHEA:37068"/>
    </physiologicalReaction>
</comment>
<dbReference type="SFLD" id="SFLDG01061">
    <property type="entry name" value="methylthiotransferase"/>
    <property type="match status" value="1"/>
</dbReference>
<evidence type="ECO:0000256" key="8">
    <source>
        <dbReference type="ARBA" id="ARBA00023004"/>
    </source>
</evidence>
<dbReference type="Pfam" id="PF00919">
    <property type="entry name" value="UPF0004"/>
    <property type="match status" value="1"/>
</dbReference>
<gene>
    <name evidence="14" type="primary">miaB</name>
    <name evidence="18" type="ORF">CJ014_08490</name>
</gene>
<dbReference type="EMBL" id="NQVN01000003">
    <property type="protein sequence ID" value="PIO99928.1"/>
    <property type="molecule type" value="Genomic_DNA"/>
</dbReference>
<dbReference type="InterPro" id="IPR020612">
    <property type="entry name" value="Methylthiotransferase_CS"/>
</dbReference>
<dbReference type="RefSeq" id="WP_100080030.1">
    <property type="nucleotide sequence ID" value="NZ_NQVN01000003.1"/>
</dbReference>
<dbReference type="PANTHER" id="PTHR43020:SF2">
    <property type="entry name" value="MITOCHONDRIAL TRNA METHYLTHIOTRANSFERASE CDK5RAP1"/>
    <property type="match status" value="1"/>
</dbReference>
<evidence type="ECO:0000256" key="12">
    <source>
        <dbReference type="ARBA" id="ARBA00052380"/>
    </source>
</evidence>
<evidence type="ECO:0000256" key="14">
    <source>
        <dbReference type="HAMAP-Rule" id="MF_01864"/>
    </source>
</evidence>
<feature type="binding site" evidence="14">
    <location>
        <position position="204"/>
    </location>
    <ligand>
        <name>[4Fe-4S] cluster</name>
        <dbReference type="ChEBI" id="CHEBI:49883"/>
        <label>2</label>
        <note>4Fe-4S-S-AdoMet</note>
    </ligand>
</feature>
<dbReference type="OrthoDB" id="9805215at2"/>
<feature type="domain" description="TRAM" evidence="15">
    <location>
        <begin position="421"/>
        <end position="483"/>
    </location>
</feature>
<evidence type="ECO:0000256" key="11">
    <source>
        <dbReference type="ARBA" id="ARBA00050926"/>
    </source>
</evidence>
<evidence type="ECO:0000256" key="6">
    <source>
        <dbReference type="ARBA" id="ARBA00022694"/>
    </source>
</evidence>
<evidence type="ECO:0000256" key="1">
    <source>
        <dbReference type="ARBA" id="ARBA00003234"/>
    </source>
</evidence>
<feature type="domain" description="MTTase N-terminal" evidence="16">
    <location>
        <begin position="26"/>
        <end position="146"/>
    </location>
</feature>
<dbReference type="GO" id="GO:0051539">
    <property type="term" value="F:4 iron, 4 sulfur cluster binding"/>
    <property type="evidence" value="ECO:0007669"/>
    <property type="project" value="UniProtKB-UniRule"/>
</dbReference>
<keyword evidence="4 14" id="KW-0808">Transferase</keyword>
<dbReference type="InterPro" id="IPR006463">
    <property type="entry name" value="MiaB_methiolase"/>
</dbReference>
<dbReference type="InterPro" id="IPR005839">
    <property type="entry name" value="Methylthiotransferase"/>
</dbReference>
<evidence type="ECO:0000259" key="17">
    <source>
        <dbReference type="PROSITE" id="PS51918"/>
    </source>
</evidence>
<dbReference type="SMART" id="SM00729">
    <property type="entry name" value="Elp3"/>
    <property type="match status" value="1"/>
</dbReference>
<reference evidence="18 19" key="1">
    <citation type="submission" date="2017-08" db="EMBL/GenBank/DDBJ databases">
        <title>Pleomorphomonas carboxidotrophicus sp. nov., a new mesophilic hydrogenogenic carboxidotroph.</title>
        <authorList>
            <person name="Esquivel-Elizondo S."/>
            <person name="Krajmalnik-Brown R."/>
            <person name="Maldonado J."/>
        </authorList>
    </citation>
    <scope>NUCLEOTIDE SEQUENCE [LARGE SCALE GENOMIC DNA]</scope>
    <source>
        <strain evidence="18 19">SVCO-16</strain>
    </source>
</reference>
<dbReference type="InterPro" id="IPR006638">
    <property type="entry name" value="Elp3/MiaA/NifB-like_rSAM"/>
</dbReference>
<dbReference type="Gene3D" id="3.40.50.12160">
    <property type="entry name" value="Methylthiotransferase, N-terminal domain"/>
    <property type="match status" value="1"/>
</dbReference>
<evidence type="ECO:0000256" key="7">
    <source>
        <dbReference type="ARBA" id="ARBA00022723"/>
    </source>
</evidence>
<comment type="cofactor">
    <cofactor evidence="14">
        <name>[4Fe-4S] cluster</name>
        <dbReference type="ChEBI" id="CHEBI:49883"/>
    </cofactor>
    <text evidence="14">Binds 2 [4Fe-4S] clusters. One cluster is coordinated with 3 cysteines and an exchangeable S-adenosyl-L-methionine.</text>
</comment>
<comment type="caution">
    <text evidence="18">The sequence shown here is derived from an EMBL/GenBank/DDBJ whole genome shotgun (WGS) entry which is preliminary data.</text>
</comment>
<dbReference type="InterPro" id="IPR013848">
    <property type="entry name" value="Methylthiotransferase_N"/>
</dbReference>
<dbReference type="FunFam" id="3.40.50.12160:FF:000001">
    <property type="entry name" value="tRNA-2-methylthio-N(6)-dimethylallyladenosine synthase"/>
    <property type="match status" value="1"/>
</dbReference>
<dbReference type="SFLD" id="SFLDG01082">
    <property type="entry name" value="B12-binding_domain_containing"/>
    <property type="match status" value="1"/>
</dbReference>
<name>A0A2G9WYY2_9HYPH</name>
<dbReference type="InterPro" id="IPR038135">
    <property type="entry name" value="Methylthiotransferase_N_sf"/>
</dbReference>